<keyword evidence="1 2" id="KW-0812">Transmembrane</keyword>
<proteinExistence type="predicted"/>
<gene>
    <name evidence="2" type="ordered locus">MTR_5g016800</name>
</gene>
<organism evidence="2 4">
    <name type="scientific">Medicago truncatula</name>
    <name type="common">Barrel medic</name>
    <name type="synonym">Medicago tribuloides</name>
    <dbReference type="NCBI Taxonomy" id="3880"/>
    <lineage>
        <taxon>Eukaryota</taxon>
        <taxon>Viridiplantae</taxon>
        <taxon>Streptophyta</taxon>
        <taxon>Embryophyta</taxon>
        <taxon>Tracheophyta</taxon>
        <taxon>Spermatophyta</taxon>
        <taxon>Magnoliopsida</taxon>
        <taxon>eudicotyledons</taxon>
        <taxon>Gunneridae</taxon>
        <taxon>Pentapetalae</taxon>
        <taxon>rosids</taxon>
        <taxon>fabids</taxon>
        <taxon>Fabales</taxon>
        <taxon>Fabaceae</taxon>
        <taxon>Papilionoideae</taxon>
        <taxon>50 kb inversion clade</taxon>
        <taxon>NPAAA clade</taxon>
        <taxon>Hologalegina</taxon>
        <taxon>IRL clade</taxon>
        <taxon>Trifolieae</taxon>
        <taxon>Medicago</taxon>
    </lineage>
</organism>
<reference evidence="3" key="3">
    <citation type="submission" date="2015-04" db="UniProtKB">
        <authorList>
            <consortium name="EnsemblPlants"/>
        </authorList>
    </citation>
    <scope>IDENTIFICATION</scope>
    <source>
        <strain evidence="3">cv. Jemalong A17</strain>
    </source>
</reference>
<accession>G7K5B2</accession>
<keyword evidence="4" id="KW-1185">Reference proteome</keyword>
<feature type="transmembrane region" description="Helical" evidence="1">
    <location>
        <begin position="109"/>
        <end position="130"/>
    </location>
</feature>
<dbReference type="EMBL" id="CM001221">
    <property type="protein sequence ID" value="AES94649.1"/>
    <property type="molecule type" value="Genomic_DNA"/>
</dbReference>
<reference evidence="2 4" key="1">
    <citation type="journal article" date="2011" name="Nature">
        <title>The Medicago genome provides insight into the evolution of rhizobial symbioses.</title>
        <authorList>
            <person name="Young N.D."/>
            <person name="Debelle F."/>
            <person name="Oldroyd G.E."/>
            <person name="Geurts R."/>
            <person name="Cannon S.B."/>
            <person name="Udvardi M.K."/>
            <person name="Benedito V.A."/>
            <person name="Mayer K.F."/>
            <person name="Gouzy J."/>
            <person name="Schoof H."/>
            <person name="Van de Peer Y."/>
            <person name="Proost S."/>
            <person name="Cook D.R."/>
            <person name="Meyers B.C."/>
            <person name="Spannagl M."/>
            <person name="Cheung F."/>
            <person name="De Mita S."/>
            <person name="Krishnakumar V."/>
            <person name="Gundlach H."/>
            <person name="Zhou S."/>
            <person name="Mudge J."/>
            <person name="Bharti A.K."/>
            <person name="Murray J.D."/>
            <person name="Naoumkina M.A."/>
            <person name="Rosen B."/>
            <person name="Silverstein K.A."/>
            <person name="Tang H."/>
            <person name="Rombauts S."/>
            <person name="Zhao P.X."/>
            <person name="Zhou P."/>
            <person name="Barbe V."/>
            <person name="Bardou P."/>
            <person name="Bechner M."/>
            <person name="Bellec A."/>
            <person name="Berger A."/>
            <person name="Berges H."/>
            <person name="Bidwell S."/>
            <person name="Bisseling T."/>
            <person name="Choisne N."/>
            <person name="Couloux A."/>
            <person name="Denny R."/>
            <person name="Deshpande S."/>
            <person name="Dai X."/>
            <person name="Doyle J.J."/>
            <person name="Dudez A.M."/>
            <person name="Farmer A.D."/>
            <person name="Fouteau S."/>
            <person name="Franken C."/>
            <person name="Gibelin C."/>
            <person name="Gish J."/>
            <person name="Goldstein S."/>
            <person name="Gonzalez A.J."/>
            <person name="Green P.J."/>
            <person name="Hallab A."/>
            <person name="Hartog M."/>
            <person name="Hua A."/>
            <person name="Humphray S.J."/>
            <person name="Jeong D.H."/>
            <person name="Jing Y."/>
            <person name="Jocker A."/>
            <person name="Kenton S.M."/>
            <person name="Kim D.J."/>
            <person name="Klee K."/>
            <person name="Lai H."/>
            <person name="Lang C."/>
            <person name="Lin S."/>
            <person name="Macmil S.L."/>
            <person name="Magdelenat G."/>
            <person name="Matthews L."/>
            <person name="McCorrison J."/>
            <person name="Monaghan E.L."/>
            <person name="Mun J.H."/>
            <person name="Najar F.Z."/>
            <person name="Nicholson C."/>
            <person name="Noirot C."/>
            <person name="O'Bleness M."/>
            <person name="Paule C.R."/>
            <person name="Poulain J."/>
            <person name="Prion F."/>
            <person name="Qin B."/>
            <person name="Qu C."/>
            <person name="Retzel E.F."/>
            <person name="Riddle C."/>
            <person name="Sallet E."/>
            <person name="Samain S."/>
            <person name="Samson N."/>
            <person name="Sanders I."/>
            <person name="Saurat O."/>
            <person name="Scarpelli C."/>
            <person name="Schiex T."/>
            <person name="Segurens B."/>
            <person name="Severin A.J."/>
            <person name="Sherrier D.J."/>
            <person name="Shi R."/>
            <person name="Sims S."/>
            <person name="Singer S.R."/>
            <person name="Sinharoy S."/>
            <person name="Sterck L."/>
            <person name="Viollet A."/>
            <person name="Wang B.B."/>
            <person name="Wang K."/>
            <person name="Wang M."/>
            <person name="Wang X."/>
            <person name="Warfsmann J."/>
            <person name="Weissenbach J."/>
            <person name="White D.D."/>
            <person name="White J.D."/>
            <person name="Wiley G.B."/>
            <person name="Wincker P."/>
            <person name="Xing Y."/>
            <person name="Yang L."/>
            <person name="Yao Z."/>
            <person name="Ying F."/>
            <person name="Zhai J."/>
            <person name="Zhou L."/>
            <person name="Zuber A."/>
            <person name="Denarie J."/>
            <person name="Dixon R.A."/>
            <person name="May G.D."/>
            <person name="Schwartz D.C."/>
            <person name="Rogers J."/>
            <person name="Quetier F."/>
            <person name="Town C.D."/>
            <person name="Roe B.A."/>
        </authorList>
    </citation>
    <scope>NUCLEOTIDE SEQUENCE [LARGE SCALE GENOMIC DNA]</scope>
    <source>
        <strain evidence="2">A17</strain>
        <strain evidence="3 4">cv. Jemalong A17</strain>
    </source>
</reference>
<evidence type="ECO:0000313" key="2">
    <source>
        <dbReference type="EMBL" id="AES94649.1"/>
    </source>
</evidence>
<sequence length="163" mass="18201">MASCSEPYTSGKNLVSSVKCLIFPLWIQNFNPSSSSSQLSTRPTRSRPNSGHLCRIRFPSNQYPSHIAPHIYELSTLHHSLQMVLSSIAHMLSWAHGGDGVTLDRLRSFISIIVSFNLLYALANFFIYYFTCNKSNKSWGQRRSWCGGSTPIVAPPIGLGNKH</sequence>
<dbReference type="AlphaFoldDB" id="G7K5B2"/>
<evidence type="ECO:0000313" key="3">
    <source>
        <dbReference type="EnsemblPlants" id="AES94649"/>
    </source>
</evidence>
<evidence type="ECO:0000256" key="1">
    <source>
        <dbReference type="SAM" id="Phobius"/>
    </source>
</evidence>
<keyword evidence="1" id="KW-0472">Membrane</keyword>
<dbReference type="HOGENOM" id="CLU_1629543_0_0_1"/>
<keyword evidence="1" id="KW-1133">Transmembrane helix</keyword>
<reference evidence="2 4" key="2">
    <citation type="journal article" date="2014" name="BMC Genomics">
        <title>An improved genome release (version Mt4.0) for the model legume Medicago truncatula.</title>
        <authorList>
            <person name="Tang H."/>
            <person name="Krishnakumar V."/>
            <person name="Bidwell S."/>
            <person name="Rosen B."/>
            <person name="Chan A."/>
            <person name="Zhou S."/>
            <person name="Gentzbittel L."/>
            <person name="Childs K.L."/>
            <person name="Yandell M."/>
            <person name="Gundlach H."/>
            <person name="Mayer K.F."/>
            <person name="Schwartz D.C."/>
            <person name="Town C.D."/>
        </authorList>
    </citation>
    <scope>GENOME REANNOTATION</scope>
    <source>
        <strain evidence="3 4">cv. Jemalong A17</strain>
    </source>
</reference>
<dbReference type="EnsemblPlants" id="AES94649">
    <property type="protein sequence ID" value="AES94649"/>
    <property type="gene ID" value="MTR_5g016800"/>
</dbReference>
<dbReference type="Proteomes" id="UP000002051">
    <property type="component" value="Chromosome 5"/>
</dbReference>
<evidence type="ECO:0000313" key="4">
    <source>
        <dbReference type="Proteomes" id="UP000002051"/>
    </source>
</evidence>
<protein>
    <submittedName>
        <fullName evidence="2">Transmembrane protein, putative</fullName>
    </submittedName>
</protein>
<dbReference type="PaxDb" id="3880-AES94649"/>
<name>G7K5B2_MEDTR</name>